<feature type="compositionally biased region" description="Basic residues" evidence="9">
    <location>
        <begin position="459"/>
        <end position="468"/>
    </location>
</feature>
<evidence type="ECO:0000256" key="5">
    <source>
        <dbReference type="ARBA" id="ARBA00022771"/>
    </source>
</evidence>
<protein>
    <recommendedName>
        <fullName evidence="2">RING-type E3 ubiquitin transferase</fullName>
        <ecNumber evidence="2">2.3.2.27</ecNumber>
    </recommendedName>
</protein>
<feature type="region of interest" description="Disordered" evidence="9">
    <location>
        <begin position="164"/>
        <end position="224"/>
    </location>
</feature>
<dbReference type="PANTHER" id="PTHR22937:SF163">
    <property type="entry name" value="RING-TYPE E3 UBIQUITIN TRANSFERASE"/>
    <property type="match status" value="1"/>
</dbReference>
<comment type="catalytic activity">
    <reaction evidence="1">
        <text>S-ubiquitinyl-[E2 ubiquitin-conjugating enzyme]-L-cysteine + [acceptor protein]-L-lysine = [E2 ubiquitin-conjugating enzyme]-L-cysteine + N(6)-ubiquitinyl-[acceptor protein]-L-lysine.</text>
        <dbReference type="EC" id="2.3.2.27"/>
    </reaction>
</comment>
<dbReference type="PROSITE" id="PS50089">
    <property type="entry name" value="ZF_RING_2"/>
    <property type="match status" value="1"/>
</dbReference>
<dbReference type="GO" id="GO:0061630">
    <property type="term" value="F:ubiquitin protein ligase activity"/>
    <property type="evidence" value="ECO:0007669"/>
    <property type="project" value="UniProtKB-EC"/>
</dbReference>
<feature type="compositionally biased region" description="Polar residues" evidence="9">
    <location>
        <begin position="412"/>
        <end position="430"/>
    </location>
</feature>
<feature type="region of interest" description="Disordered" evidence="9">
    <location>
        <begin position="408"/>
        <end position="483"/>
    </location>
</feature>
<dbReference type="InterPro" id="IPR001841">
    <property type="entry name" value="Znf_RING"/>
</dbReference>
<dbReference type="GO" id="GO:0008270">
    <property type="term" value="F:zinc ion binding"/>
    <property type="evidence" value="ECO:0007669"/>
    <property type="project" value="UniProtKB-KW"/>
</dbReference>
<gene>
    <name evidence="11" type="ORF">KIW84_024912</name>
</gene>
<keyword evidence="7" id="KW-0862">Zinc</keyword>
<feature type="compositionally biased region" description="Polar residues" evidence="9">
    <location>
        <begin position="471"/>
        <end position="483"/>
    </location>
</feature>
<comment type="caution">
    <text evidence="11">The sequence shown here is derived from an EMBL/GenBank/DDBJ whole genome shotgun (WGS) entry which is preliminary data.</text>
</comment>
<proteinExistence type="predicted"/>
<dbReference type="InterPro" id="IPR045191">
    <property type="entry name" value="MBR1/2-like"/>
</dbReference>
<dbReference type="EC" id="2.3.2.27" evidence="2"/>
<feature type="compositionally biased region" description="Polar residues" evidence="9">
    <location>
        <begin position="165"/>
        <end position="176"/>
    </location>
</feature>
<dbReference type="Gramene" id="Psat02G0491200-T1">
    <property type="protein sequence ID" value="KAI5439313.1"/>
    <property type="gene ID" value="KIW84_024912"/>
</dbReference>
<feature type="domain" description="RING-type" evidence="10">
    <location>
        <begin position="582"/>
        <end position="623"/>
    </location>
</feature>
<evidence type="ECO:0000256" key="2">
    <source>
        <dbReference type="ARBA" id="ARBA00012483"/>
    </source>
</evidence>
<dbReference type="SUPFAM" id="SSF57850">
    <property type="entry name" value="RING/U-box"/>
    <property type="match status" value="1"/>
</dbReference>
<keyword evidence="4" id="KW-0479">Metal-binding</keyword>
<keyword evidence="12" id="KW-1185">Reference proteome</keyword>
<evidence type="ECO:0000259" key="10">
    <source>
        <dbReference type="PROSITE" id="PS50089"/>
    </source>
</evidence>
<evidence type="ECO:0000256" key="1">
    <source>
        <dbReference type="ARBA" id="ARBA00000900"/>
    </source>
</evidence>
<reference evidence="11 12" key="1">
    <citation type="journal article" date="2022" name="Nat. Genet.">
        <title>Improved pea reference genome and pan-genome highlight genomic features and evolutionary characteristics.</title>
        <authorList>
            <person name="Yang T."/>
            <person name="Liu R."/>
            <person name="Luo Y."/>
            <person name="Hu S."/>
            <person name="Wang D."/>
            <person name="Wang C."/>
            <person name="Pandey M.K."/>
            <person name="Ge S."/>
            <person name="Xu Q."/>
            <person name="Li N."/>
            <person name="Li G."/>
            <person name="Huang Y."/>
            <person name="Saxena R.K."/>
            <person name="Ji Y."/>
            <person name="Li M."/>
            <person name="Yan X."/>
            <person name="He Y."/>
            <person name="Liu Y."/>
            <person name="Wang X."/>
            <person name="Xiang C."/>
            <person name="Varshney R.K."/>
            <person name="Ding H."/>
            <person name="Gao S."/>
            <person name="Zong X."/>
        </authorList>
    </citation>
    <scope>NUCLEOTIDE SEQUENCE [LARGE SCALE GENOMIC DNA]</scope>
    <source>
        <strain evidence="11 12">cv. Zhongwan 6</strain>
    </source>
</reference>
<evidence type="ECO:0000256" key="4">
    <source>
        <dbReference type="ARBA" id="ARBA00022723"/>
    </source>
</evidence>
<dbReference type="EMBL" id="JAMSHJ010000002">
    <property type="protein sequence ID" value="KAI5439313.1"/>
    <property type="molecule type" value="Genomic_DNA"/>
</dbReference>
<evidence type="ECO:0000313" key="12">
    <source>
        <dbReference type="Proteomes" id="UP001058974"/>
    </source>
</evidence>
<keyword evidence="5 8" id="KW-0863">Zinc-finger</keyword>
<dbReference type="InterPro" id="IPR013083">
    <property type="entry name" value="Znf_RING/FYVE/PHD"/>
</dbReference>
<accession>A0A9D5B9Y3</accession>
<evidence type="ECO:0000256" key="3">
    <source>
        <dbReference type="ARBA" id="ARBA00022679"/>
    </source>
</evidence>
<dbReference type="PANTHER" id="PTHR22937">
    <property type="entry name" value="E3 UBIQUITIN-PROTEIN LIGASE RNF165"/>
    <property type="match status" value="1"/>
</dbReference>
<organism evidence="11 12">
    <name type="scientific">Pisum sativum</name>
    <name type="common">Garden pea</name>
    <name type="synonym">Lathyrus oleraceus</name>
    <dbReference type="NCBI Taxonomy" id="3888"/>
    <lineage>
        <taxon>Eukaryota</taxon>
        <taxon>Viridiplantae</taxon>
        <taxon>Streptophyta</taxon>
        <taxon>Embryophyta</taxon>
        <taxon>Tracheophyta</taxon>
        <taxon>Spermatophyta</taxon>
        <taxon>Magnoliopsida</taxon>
        <taxon>eudicotyledons</taxon>
        <taxon>Gunneridae</taxon>
        <taxon>Pentapetalae</taxon>
        <taxon>rosids</taxon>
        <taxon>fabids</taxon>
        <taxon>Fabales</taxon>
        <taxon>Fabaceae</taxon>
        <taxon>Papilionoideae</taxon>
        <taxon>50 kb inversion clade</taxon>
        <taxon>NPAAA clade</taxon>
        <taxon>Hologalegina</taxon>
        <taxon>IRL clade</taxon>
        <taxon>Fabeae</taxon>
        <taxon>Lathyrus</taxon>
    </lineage>
</organism>
<keyword evidence="3" id="KW-0808">Transferase</keyword>
<sequence>MEDVSVHVGNKLARMSHQFRLGNWNEDGSPSRDRDARALRYLLASNSSSSVAFNNRARSSEINDQVVHDNIMQTNPLHSTHIPLHSNTTNITTSHATNGNHYLSPTLLLRTFIHFNSYNDNQTFIFTDSSPPRLFGSPLILAPTITRSSDGCINTSIGQLRPAPTITSTGIGNSSVKRSRSPDLVRGESSNQGSRVGGTLRRRTNPPPRPTFQQESVNNNNISSVSSTPMSTLYNYNGNRVFSDMLRRRVNQIGVSAAQNSITSESHIINRHSARLGLADFIDDTPSYNSPSQSIIDEDVARLLLPSRQENPRDSFTMPRTTEHASASLFQRNNNIFSFEAGSSSSSGSPDWGLNGFNNNHSNLDLSDFSRLRSDDTFVDRITNAQEYVRLLPGGRVSTFFAPSIVHVPSDSYGTRQPQRPSDSSTSSYRRNPLPPPPAPGSSTFVEYDQHMHTGRSLARSRNRRRGNNRILTSTSPQLRAQRNSLRNEVFSSIQHLRNGGSMRIEDLQIMDYSIVLDMLENQERITMLRNTNDWPYEVILSLEEEIRRLEIGLTEEEILTYIERDFHVPNPNETSTQNETCTICQEDYVEGETIGRLDCRHIYHLECIKQWLLLKNVCPICKKTALKVDED</sequence>
<dbReference type="Proteomes" id="UP001058974">
    <property type="component" value="Chromosome 2"/>
</dbReference>
<name>A0A9D5B9Y3_PEA</name>
<evidence type="ECO:0000313" key="11">
    <source>
        <dbReference type="EMBL" id="KAI5439313.1"/>
    </source>
</evidence>
<evidence type="ECO:0000256" key="6">
    <source>
        <dbReference type="ARBA" id="ARBA00022786"/>
    </source>
</evidence>
<dbReference type="Pfam" id="PF13639">
    <property type="entry name" value="zf-RING_2"/>
    <property type="match status" value="1"/>
</dbReference>
<keyword evidence="6" id="KW-0833">Ubl conjugation pathway</keyword>
<dbReference type="SMART" id="SM00184">
    <property type="entry name" value="RING"/>
    <property type="match status" value="1"/>
</dbReference>
<evidence type="ECO:0000256" key="8">
    <source>
        <dbReference type="PROSITE-ProRule" id="PRU00175"/>
    </source>
</evidence>
<dbReference type="Gene3D" id="3.30.40.10">
    <property type="entry name" value="Zinc/RING finger domain, C3HC4 (zinc finger)"/>
    <property type="match status" value="1"/>
</dbReference>
<evidence type="ECO:0000256" key="7">
    <source>
        <dbReference type="ARBA" id="ARBA00022833"/>
    </source>
</evidence>
<evidence type="ECO:0000256" key="9">
    <source>
        <dbReference type="SAM" id="MobiDB-lite"/>
    </source>
</evidence>
<dbReference type="AlphaFoldDB" id="A0A9D5B9Y3"/>